<evidence type="ECO:0000259" key="10">
    <source>
        <dbReference type="PROSITE" id="PS51762"/>
    </source>
</evidence>
<keyword evidence="12" id="KW-1185">Reference proteome</keyword>
<evidence type="ECO:0000256" key="1">
    <source>
        <dbReference type="ARBA" id="ARBA00006865"/>
    </source>
</evidence>
<dbReference type="OrthoDB" id="9809583at2"/>
<dbReference type="InterPro" id="IPR008264">
    <property type="entry name" value="Beta_glucanase"/>
</dbReference>
<accession>A0A1R4H8C6</accession>
<dbReference type="GO" id="GO:0004553">
    <property type="term" value="F:hydrolase activity, hydrolyzing O-glycosyl compounds"/>
    <property type="evidence" value="ECO:0007669"/>
    <property type="project" value="InterPro"/>
</dbReference>
<gene>
    <name evidence="11" type="ORF">CRENPOLYSF1_290003</name>
</gene>
<comment type="similarity">
    <text evidence="1">Belongs to the glycosyl hydrolase 16 family.</text>
</comment>
<dbReference type="Pfam" id="PF00722">
    <property type="entry name" value="Glyco_hydro_16"/>
    <property type="match status" value="1"/>
</dbReference>
<evidence type="ECO:0000256" key="6">
    <source>
        <dbReference type="ARBA" id="ARBA00029771"/>
    </source>
</evidence>
<feature type="chain" id="PRO_5013363185" description="Beta-glucanase" evidence="9">
    <location>
        <begin position="24"/>
        <end position="243"/>
    </location>
</feature>
<sequence>MKTTLFSLLIGASIMMVSTSANADFYDEMSTNDPNVSRWWAADGWSNGFPFDTCWKKTQFARNNGIATFGLVISTSCNQSTLGAEYRTNGYYGYGTYSFSMKAPAQISGVVMGAFLYRGAYDNNNGNPAHNEIVIEFVNGKVQFNYFHNNIGGHEYVLDVKKLGFDPRNGFHIYGFSWKSGSIQFLVDGVVKVNQTQDIPGFEEGGMKIMMNHWKCLQARWCGVTPTTLNTTGFVDWVKYTSQ</sequence>
<dbReference type="InterPro" id="IPR013320">
    <property type="entry name" value="ConA-like_dom_sf"/>
</dbReference>
<dbReference type="InterPro" id="IPR044791">
    <property type="entry name" value="Beta-glucanase/XTH"/>
</dbReference>
<protein>
    <recommendedName>
        <fullName evidence="2">Beta-glucanase</fullName>
    </recommendedName>
    <alternativeName>
        <fullName evidence="7">1,3-1,4-beta-D-glucan 4-glucanohydrolase</fullName>
    </alternativeName>
    <alternativeName>
        <fullName evidence="6">Endo-beta-1,3-1,4 glucanase</fullName>
    </alternativeName>
    <alternativeName>
        <fullName evidence="5">Lichenase</fullName>
    </alternativeName>
</protein>
<keyword evidence="9" id="KW-0732">Signal</keyword>
<dbReference type="InterPro" id="IPR000757">
    <property type="entry name" value="Beta-glucanase-like"/>
</dbReference>
<dbReference type="PROSITE" id="PS51762">
    <property type="entry name" value="GH16_2"/>
    <property type="match status" value="1"/>
</dbReference>
<dbReference type="SUPFAM" id="SSF49899">
    <property type="entry name" value="Concanavalin A-like lectins/glucanases"/>
    <property type="match status" value="1"/>
</dbReference>
<feature type="active site" description="Proton donor" evidence="8">
    <location>
        <position position="136"/>
    </location>
</feature>
<dbReference type="Gene3D" id="2.60.120.200">
    <property type="match status" value="1"/>
</dbReference>
<feature type="active site" description="Nucleophile" evidence="8">
    <location>
        <position position="132"/>
    </location>
</feature>
<dbReference type="Proteomes" id="UP000195667">
    <property type="component" value="Unassembled WGS sequence"/>
</dbReference>
<name>A0A1R4H8C6_9GAMM</name>
<evidence type="ECO:0000256" key="4">
    <source>
        <dbReference type="ARBA" id="ARBA00023295"/>
    </source>
</evidence>
<organism evidence="11 12">
    <name type="scientific">Crenothrix polyspora</name>
    <dbReference type="NCBI Taxonomy" id="360316"/>
    <lineage>
        <taxon>Bacteria</taxon>
        <taxon>Pseudomonadati</taxon>
        <taxon>Pseudomonadota</taxon>
        <taxon>Gammaproteobacteria</taxon>
        <taxon>Methylococcales</taxon>
        <taxon>Crenotrichaceae</taxon>
        <taxon>Crenothrix</taxon>
    </lineage>
</organism>
<evidence type="ECO:0000256" key="2">
    <source>
        <dbReference type="ARBA" id="ARBA00014569"/>
    </source>
</evidence>
<dbReference type="RefSeq" id="WP_087143396.1">
    <property type="nucleotide sequence ID" value="NZ_FUKI01000103.1"/>
</dbReference>
<keyword evidence="3" id="KW-0378">Hydrolase</keyword>
<dbReference type="AlphaFoldDB" id="A0A1R4H8C6"/>
<evidence type="ECO:0000256" key="7">
    <source>
        <dbReference type="ARBA" id="ARBA00031665"/>
    </source>
</evidence>
<evidence type="ECO:0000313" key="12">
    <source>
        <dbReference type="Proteomes" id="UP000195667"/>
    </source>
</evidence>
<dbReference type="EMBL" id="FUKI01000103">
    <property type="protein sequence ID" value="SJM92436.1"/>
    <property type="molecule type" value="Genomic_DNA"/>
</dbReference>
<evidence type="ECO:0000256" key="8">
    <source>
        <dbReference type="PIRSR" id="PIRSR608264-1"/>
    </source>
</evidence>
<evidence type="ECO:0000256" key="3">
    <source>
        <dbReference type="ARBA" id="ARBA00022801"/>
    </source>
</evidence>
<evidence type="ECO:0000256" key="5">
    <source>
        <dbReference type="ARBA" id="ARBA00029722"/>
    </source>
</evidence>
<dbReference type="PRINTS" id="PR00737">
    <property type="entry name" value="GLHYDRLASE16"/>
</dbReference>
<feature type="signal peptide" evidence="9">
    <location>
        <begin position="1"/>
        <end position="23"/>
    </location>
</feature>
<evidence type="ECO:0000313" key="11">
    <source>
        <dbReference type="EMBL" id="SJM92436.1"/>
    </source>
</evidence>
<reference evidence="12" key="1">
    <citation type="submission" date="2017-02" db="EMBL/GenBank/DDBJ databases">
        <authorList>
            <person name="Daims H."/>
        </authorList>
    </citation>
    <scope>NUCLEOTIDE SEQUENCE [LARGE SCALE GENOMIC DNA]</scope>
</reference>
<proteinExistence type="inferred from homology"/>
<keyword evidence="4" id="KW-0326">Glycosidase</keyword>
<dbReference type="GO" id="GO:0005975">
    <property type="term" value="P:carbohydrate metabolic process"/>
    <property type="evidence" value="ECO:0007669"/>
    <property type="project" value="InterPro"/>
</dbReference>
<evidence type="ECO:0000256" key="9">
    <source>
        <dbReference type="SAM" id="SignalP"/>
    </source>
</evidence>
<feature type="domain" description="GH16" evidence="10">
    <location>
        <begin position="26"/>
        <end position="243"/>
    </location>
</feature>
<dbReference type="PANTHER" id="PTHR31062">
    <property type="entry name" value="XYLOGLUCAN ENDOTRANSGLUCOSYLASE/HYDROLASE PROTEIN 8-RELATED"/>
    <property type="match status" value="1"/>
</dbReference>